<dbReference type="Gene3D" id="2.30.30.40">
    <property type="entry name" value="SH3 Domains"/>
    <property type="match status" value="2"/>
</dbReference>
<evidence type="ECO:0000259" key="2">
    <source>
        <dbReference type="SMART" id="SM00287"/>
    </source>
</evidence>
<reference evidence="3" key="1">
    <citation type="journal article" date="2022" name="Environ. Microbiol.">
        <title>Geoalkalibacter halelectricus SAP #1 sp. nov. possessing extracellular electron transfer and mineral#reducing capabilities from a haloalkaline environment.</title>
        <authorList>
            <person name="Yadav S."/>
            <person name="Singh R."/>
            <person name="Sundharam S.S."/>
            <person name="Chaudhary S."/>
            <person name="Krishnamurthi S."/>
            <person name="Patil S.A."/>
        </authorList>
    </citation>
    <scope>NUCLEOTIDE SEQUENCE</scope>
    <source>
        <strain evidence="3">SAP-1</strain>
    </source>
</reference>
<dbReference type="Pfam" id="PF06347">
    <property type="entry name" value="SH3_4"/>
    <property type="match status" value="2"/>
</dbReference>
<protein>
    <submittedName>
        <fullName evidence="3">SH3 domain-containing protein</fullName>
    </submittedName>
</protein>
<dbReference type="InterPro" id="IPR003646">
    <property type="entry name" value="SH3-like_bac-type"/>
</dbReference>
<evidence type="ECO:0000256" key="1">
    <source>
        <dbReference type="SAM" id="SignalP"/>
    </source>
</evidence>
<dbReference type="SMART" id="SM00287">
    <property type="entry name" value="SH3b"/>
    <property type="match status" value="1"/>
</dbReference>
<keyword evidence="1" id="KW-0732">Signal</keyword>
<accession>A0ABY5ZNM4</accession>
<proteinExistence type="predicted"/>
<dbReference type="RefSeq" id="WP_260748600.1">
    <property type="nucleotide sequence ID" value="NZ_CP092109.1"/>
</dbReference>
<feature type="chain" id="PRO_5046604515" evidence="1">
    <location>
        <begin position="23"/>
        <end position="147"/>
    </location>
</feature>
<evidence type="ECO:0000313" key="4">
    <source>
        <dbReference type="Proteomes" id="UP001060414"/>
    </source>
</evidence>
<sequence length="147" mass="16403">MRVLFCVCVAVLCLFWGKAATAEILSVTAHTSALRSSPSVGGSYVVVEVPRYYPLQVLATQGDFMQVRDYRGREGWVPRAEVGLQKGVVVNRPVVNVRSGPGERHEVLFQARRGVALRVMQEQMSWLQVVHESGRNGWVHKSLVWGL</sequence>
<name>A0ABY5ZNM4_9BACT</name>
<organism evidence="3 4">
    <name type="scientific">Geoalkalibacter halelectricus</name>
    <dbReference type="NCBI Taxonomy" id="2847045"/>
    <lineage>
        <taxon>Bacteria</taxon>
        <taxon>Pseudomonadati</taxon>
        <taxon>Thermodesulfobacteriota</taxon>
        <taxon>Desulfuromonadia</taxon>
        <taxon>Desulfuromonadales</taxon>
        <taxon>Geoalkalibacteraceae</taxon>
        <taxon>Geoalkalibacter</taxon>
    </lineage>
</organism>
<evidence type="ECO:0000313" key="3">
    <source>
        <dbReference type="EMBL" id="UWZ80243.1"/>
    </source>
</evidence>
<dbReference type="Proteomes" id="UP001060414">
    <property type="component" value="Chromosome"/>
</dbReference>
<feature type="signal peptide" evidence="1">
    <location>
        <begin position="1"/>
        <end position="22"/>
    </location>
</feature>
<feature type="domain" description="SH3b" evidence="2">
    <location>
        <begin position="85"/>
        <end position="147"/>
    </location>
</feature>
<dbReference type="InterPro" id="IPR010466">
    <property type="entry name" value="DUF1058"/>
</dbReference>
<keyword evidence="4" id="KW-1185">Reference proteome</keyword>
<dbReference type="EMBL" id="CP092109">
    <property type="protein sequence ID" value="UWZ80243.1"/>
    <property type="molecule type" value="Genomic_DNA"/>
</dbReference>
<gene>
    <name evidence="3" type="ORF">L9S41_02310</name>
</gene>